<dbReference type="NCBIfam" id="TIGR02937">
    <property type="entry name" value="sigma70-ECF"/>
    <property type="match status" value="1"/>
</dbReference>
<dbReference type="GO" id="GO:0003677">
    <property type="term" value="F:DNA binding"/>
    <property type="evidence" value="ECO:0007669"/>
    <property type="project" value="InterPro"/>
</dbReference>
<reference evidence="7 8" key="1">
    <citation type="submission" date="2019-04" db="EMBL/GenBank/DDBJ databases">
        <title>Pedobacter sp. RP-3-15 sp. nov., isolated from Arctic soil.</title>
        <authorList>
            <person name="Dahal R.H."/>
            <person name="Kim D.-U."/>
        </authorList>
    </citation>
    <scope>NUCLEOTIDE SEQUENCE [LARGE SCALE GENOMIC DNA]</scope>
    <source>
        <strain evidence="7 8">RP-3-15</strain>
    </source>
</reference>
<dbReference type="GO" id="GO:0006352">
    <property type="term" value="P:DNA-templated transcription initiation"/>
    <property type="evidence" value="ECO:0007669"/>
    <property type="project" value="InterPro"/>
</dbReference>
<evidence type="ECO:0000259" key="5">
    <source>
        <dbReference type="Pfam" id="PF04542"/>
    </source>
</evidence>
<dbReference type="PANTHER" id="PTHR43133:SF46">
    <property type="entry name" value="RNA POLYMERASE SIGMA-70 FACTOR ECF SUBFAMILY"/>
    <property type="match status" value="1"/>
</dbReference>
<sequence>MSAYSKNTDPELLTLLKAGDQEAFAELFDRYNRLLYINACKLIEDREEARDVVQEIFISLWENRTKIFVRSNFAGFLYTIIRNRIFDKLSHKKVEFRYMESMKQFKSMEEEGTDDLLRTRQLQIIIEREISFLPDKMREIFELSRKHHLSHKEIARQLEVSEKTVKNQVNNALKILRTKLGMISYLLPFI</sequence>
<feature type="domain" description="RNA polymerase sigma-70 region 2" evidence="5">
    <location>
        <begin position="27"/>
        <end position="92"/>
    </location>
</feature>
<keyword evidence="2" id="KW-0805">Transcription regulation</keyword>
<keyword evidence="8" id="KW-1185">Reference proteome</keyword>
<dbReference type="Gene3D" id="1.10.1740.10">
    <property type="match status" value="1"/>
</dbReference>
<evidence type="ECO:0000259" key="6">
    <source>
        <dbReference type="Pfam" id="PF08281"/>
    </source>
</evidence>
<dbReference type="Gene3D" id="1.10.10.10">
    <property type="entry name" value="Winged helix-like DNA-binding domain superfamily/Winged helix DNA-binding domain"/>
    <property type="match status" value="1"/>
</dbReference>
<dbReference type="InterPro" id="IPR039425">
    <property type="entry name" value="RNA_pol_sigma-70-like"/>
</dbReference>
<dbReference type="Pfam" id="PF08281">
    <property type="entry name" value="Sigma70_r4_2"/>
    <property type="match status" value="1"/>
</dbReference>
<keyword evidence="4" id="KW-0804">Transcription</keyword>
<evidence type="ECO:0000256" key="3">
    <source>
        <dbReference type="ARBA" id="ARBA00023082"/>
    </source>
</evidence>
<dbReference type="Pfam" id="PF04542">
    <property type="entry name" value="Sigma70_r2"/>
    <property type="match status" value="1"/>
</dbReference>
<evidence type="ECO:0000313" key="7">
    <source>
        <dbReference type="EMBL" id="TKC09647.1"/>
    </source>
</evidence>
<dbReference type="PANTHER" id="PTHR43133">
    <property type="entry name" value="RNA POLYMERASE ECF-TYPE SIGMA FACTO"/>
    <property type="match status" value="1"/>
</dbReference>
<feature type="domain" description="RNA polymerase sigma factor 70 region 4 type 2" evidence="6">
    <location>
        <begin position="126"/>
        <end position="175"/>
    </location>
</feature>
<dbReference type="InterPro" id="IPR014327">
    <property type="entry name" value="RNA_pol_sigma70_bacteroid"/>
</dbReference>
<organism evidence="7 8">
    <name type="scientific">Pedobacter frigoris</name>
    <dbReference type="NCBI Taxonomy" id="2571272"/>
    <lineage>
        <taxon>Bacteria</taxon>
        <taxon>Pseudomonadati</taxon>
        <taxon>Bacteroidota</taxon>
        <taxon>Sphingobacteriia</taxon>
        <taxon>Sphingobacteriales</taxon>
        <taxon>Sphingobacteriaceae</taxon>
        <taxon>Pedobacter</taxon>
    </lineage>
</organism>
<keyword evidence="3" id="KW-0731">Sigma factor</keyword>
<dbReference type="AlphaFoldDB" id="A0A4U1CNX0"/>
<dbReference type="NCBIfam" id="TIGR02985">
    <property type="entry name" value="Sig70_bacteroi1"/>
    <property type="match status" value="1"/>
</dbReference>
<dbReference type="SUPFAM" id="SSF88659">
    <property type="entry name" value="Sigma3 and sigma4 domains of RNA polymerase sigma factors"/>
    <property type="match status" value="1"/>
</dbReference>
<comment type="caution">
    <text evidence="7">The sequence shown here is derived from an EMBL/GenBank/DDBJ whole genome shotgun (WGS) entry which is preliminary data.</text>
</comment>
<gene>
    <name evidence="7" type="ORF">FA047_06075</name>
</gene>
<evidence type="ECO:0000256" key="2">
    <source>
        <dbReference type="ARBA" id="ARBA00023015"/>
    </source>
</evidence>
<dbReference type="Proteomes" id="UP000307244">
    <property type="component" value="Unassembled WGS sequence"/>
</dbReference>
<dbReference type="RefSeq" id="WP_136835055.1">
    <property type="nucleotide sequence ID" value="NZ_SWBQ01000001.1"/>
</dbReference>
<dbReference type="SUPFAM" id="SSF88946">
    <property type="entry name" value="Sigma2 domain of RNA polymerase sigma factors"/>
    <property type="match status" value="1"/>
</dbReference>
<protein>
    <submittedName>
        <fullName evidence="7">RNA polymerase sigma-70 factor</fullName>
    </submittedName>
</protein>
<dbReference type="InterPro" id="IPR013324">
    <property type="entry name" value="RNA_pol_sigma_r3/r4-like"/>
</dbReference>
<dbReference type="InterPro" id="IPR013325">
    <property type="entry name" value="RNA_pol_sigma_r2"/>
</dbReference>
<evidence type="ECO:0000313" key="8">
    <source>
        <dbReference type="Proteomes" id="UP000307244"/>
    </source>
</evidence>
<comment type="similarity">
    <text evidence="1">Belongs to the sigma-70 factor family. ECF subfamily.</text>
</comment>
<dbReference type="InterPro" id="IPR036388">
    <property type="entry name" value="WH-like_DNA-bd_sf"/>
</dbReference>
<dbReference type="OrthoDB" id="659569at2"/>
<name>A0A4U1CNX0_9SPHI</name>
<evidence type="ECO:0000256" key="1">
    <source>
        <dbReference type="ARBA" id="ARBA00010641"/>
    </source>
</evidence>
<proteinExistence type="inferred from homology"/>
<dbReference type="GO" id="GO:0016987">
    <property type="term" value="F:sigma factor activity"/>
    <property type="evidence" value="ECO:0007669"/>
    <property type="project" value="UniProtKB-KW"/>
</dbReference>
<accession>A0A4U1CNX0</accession>
<dbReference type="InterPro" id="IPR013249">
    <property type="entry name" value="RNA_pol_sigma70_r4_t2"/>
</dbReference>
<dbReference type="InterPro" id="IPR014284">
    <property type="entry name" value="RNA_pol_sigma-70_dom"/>
</dbReference>
<dbReference type="InterPro" id="IPR007627">
    <property type="entry name" value="RNA_pol_sigma70_r2"/>
</dbReference>
<dbReference type="EMBL" id="SWBQ01000001">
    <property type="protein sequence ID" value="TKC09647.1"/>
    <property type="molecule type" value="Genomic_DNA"/>
</dbReference>
<evidence type="ECO:0000256" key="4">
    <source>
        <dbReference type="ARBA" id="ARBA00023163"/>
    </source>
</evidence>